<accession>A0A9F7RIS6</accession>
<comment type="subcellular location">
    <subcellularLocation>
        <location evidence="2">Cell membrane</location>
        <topology evidence="2">Single-pass type I membrane protein</topology>
    </subcellularLocation>
</comment>
<feature type="domain" description="Cadherin" evidence="15">
    <location>
        <begin position="581"/>
        <end position="680"/>
    </location>
</feature>
<evidence type="ECO:0000256" key="13">
    <source>
        <dbReference type="SAM" id="Phobius"/>
    </source>
</evidence>
<dbReference type="PANTHER" id="PTHR24028:SF241">
    <property type="entry name" value="PROTOCADHERIN 2 ALPHA A 1 PRECURSOR"/>
    <property type="match status" value="1"/>
</dbReference>
<dbReference type="GO" id="GO:0007156">
    <property type="term" value="P:homophilic cell adhesion via plasma membrane adhesion molecules"/>
    <property type="evidence" value="ECO:0007669"/>
    <property type="project" value="InterPro"/>
</dbReference>
<dbReference type="FunFam" id="2.60.40.60:FF:000001">
    <property type="entry name" value="Protocadherin alpha 2"/>
    <property type="match status" value="1"/>
</dbReference>
<keyword evidence="5 14" id="KW-0732">Signal</keyword>
<dbReference type="InterPro" id="IPR015919">
    <property type="entry name" value="Cadherin-like_sf"/>
</dbReference>
<dbReference type="Proteomes" id="UP000221080">
    <property type="component" value="Chromosome 14"/>
</dbReference>
<dbReference type="PANTHER" id="PTHR24028">
    <property type="entry name" value="CADHERIN-87A"/>
    <property type="match status" value="1"/>
</dbReference>
<keyword evidence="7 12" id="KW-0106">Calcium</keyword>
<keyword evidence="16" id="KW-1185">Reference proteome</keyword>
<protein>
    <submittedName>
        <fullName evidence="17">Protocadherin alpha-4-like</fullName>
    </submittedName>
</protein>
<evidence type="ECO:0000259" key="15">
    <source>
        <dbReference type="PROSITE" id="PS50268"/>
    </source>
</evidence>
<dbReference type="OrthoDB" id="6252479at2759"/>
<dbReference type="RefSeq" id="XP_053541470.1">
    <property type="nucleotide sequence ID" value="XM_053685495.1"/>
</dbReference>
<dbReference type="SUPFAM" id="SSF49313">
    <property type="entry name" value="Cadherin-like"/>
    <property type="match status" value="6"/>
</dbReference>
<reference evidence="16" key="1">
    <citation type="journal article" date="2016" name="Nat. Commun.">
        <title>The channel catfish genome sequence provides insights into the evolution of scale formation in teleosts.</title>
        <authorList>
            <person name="Liu Z."/>
            <person name="Liu S."/>
            <person name="Yao J."/>
            <person name="Bao L."/>
            <person name="Zhang J."/>
            <person name="Li Y."/>
            <person name="Jiang C."/>
            <person name="Sun L."/>
            <person name="Wang R."/>
            <person name="Zhang Y."/>
            <person name="Zhou T."/>
            <person name="Zeng Q."/>
            <person name="Fu Q."/>
            <person name="Gao S."/>
            <person name="Li N."/>
            <person name="Koren S."/>
            <person name="Jiang Y."/>
            <person name="Zimin A."/>
            <person name="Xu P."/>
            <person name="Phillippy A.M."/>
            <person name="Geng X."/>
            <person name="Song L."/>
            <person name="Sun F."/>
            <person name="Li C."/>
            <person name="Wang X."/>
            <person name="Chen A."/>
            <person name="Jin Y."/>
            <person name="Yuan Z."/>
            <person name="Yang Y."/>
            <person name="Tan S."/>
            <person name="Peatman E."/>
            <person name="Lu J."/>
            <person name="Qin Z."/>
            <person name="Dunham R."/>
            <person name="Li Z."/>
            <person name="Sonstegard T."/>
            <person name="Feng J."/>
            <person name="Danzmann R.G."/>
            <person name="Schroeder S."/>
            <person name="Scheffler B."/>
            <person name="Duke M.V."/>
            <person name="Ballard L."/>
            <person name="Kucuktas H."/>
            <person name="Kaltenboeck L."/>
            <person name="Liu H."/>
            <person name="Armbruster J."/>
            <person name="Xie Y."/>
            <person name="Kirby M.L."/>
            <person name="Tian Y."/>
            <person name="Flanagan M.E."/>
            <person name="Mu W."/>
            <person name="Waldbieser G.C."/>
        </authorList>
    </citation>
    <scope>NUCLEOTIDE SEQUENCE [LARGE SCALE GENOMIC DNA]</scope>
    <source>
        <strain evidence="16">SDA103</strain>
    </source>
</reference>
<feature type="domain" description="Cadherin" evidence="15">
    <location>
        <begin position="455"/>
        <end position="566"/>
    </location>
</feature>
<feature type="domain" description="Cadherin" evidence="15">
    <location>
        <begin position="25"/>
        <end position="131"/>
    </location>
</feature>
<dbReference type="InterPro" id="IPR050174">
    <property type="entry name" value="Protocadherin/Cadherin-CA"/>
</dbReference>
<feature type="chain" id="PRO_5039898630" evidence="14">
    <location>
        <begin position="28"/>
        <end position="799"/>
    </location>
</feature>
<evidence type="ECO:0000313" key="16">
    <source>
        <dbReference type="Proteomes" id="UP000221080"/>
    </source>
</evidence>
<evidence type="ECO:0000313" key="17">
    <source>
        <dbReference type="RefSeq" id="XP_053541470.1"/>
    </source>
</evidence>
<evidence type="ECO:0000256" key="6">
    <source>
        <dbReference type="ARBA" id="ARBA00022737"/>
    </source>
</evidence>
<evidence type="ECO:0000256" key="10">
    <source>
        <dbReference type="ARBA" id="ARBA00023136"/>
    </source>
</evidence>
<organism evidence="16 17">
    <name type="scientific">Ictalurus punctatus</name>
    <name type="common">Channel catfish</name>
    <name type="synonym">Silurus punctatus</name>
    <dbReference type="NCBI Taxonomy" id="7998"/>
    <lineage>
        <taxon>Eukaryota</taxon>
        <taxon>Metazoa</taxon>
        <taxon>Chordata</taxon>
        <taxon>Craniata</taxon>
        <taxon>Vertebrata</taxon>
        <taxon>Euteleostomi</taxon>
        <taxon>Actinopterygii</taxon>
        <taxon>Neopterygii</taxon>
        <taxon>Teleostei</taxon>
        <taxon>Ostariophysi</taxon>
        <taxon>Siluriformes</taxon>
        <taxon>Ictaluridae</taxon>
        <taxon>Ictalurus</taxon>
    </lineage>
</organism>
<dbReference type="Pfam" id="PF16492">
    <property type="entry name" value="Cadherin_C_2"/>
    <property type="match status" value="1"/>
</dbReference>
<dbReference type="InterPro" id="IPR020894">
    <property type="entry name" value="Cadherin_CS"/>
</dbReference>
<dbReference type="FunFam" id="2.60.40.60:FF:000129">
    <property type="entry name" value="protocadherin alpha-C2 isoform X1"/>
    <property type="match status" value="1"/>
</dbReference>
<dbReference type="InterPro" id="IPR032455">
    <property type="entry name" value="Cadherin_C"/>
</dbReference>
<feature type="domain" description="Cadherin" evidence="15">
    <location>
        <begin position="241"/>
        <end position="348"/>
    </location>
</feature>
<dbReference type="CDD" id="cd11304">
    <property type="entry name" value="Cadherin_repeat"/>
    <property type="match status" value="6"/>
</dbReference>
<dbReference type="PROSITE" id="PS00232">
    <property type="entry name" value="CADHERIN_1"/>
    <property type="match status" value="3"/>
</dbReference>
<gene>
    <name evidence="17" type="primary">LOC128634888</name>
</gene>
<dbReference type="PROSITE" id="PS50268">
    <property type="entry name" value="CADHERIN_2"/>
    <property type="match status" value="6"/>
</dbReference>
<evidence type="ECO:0000256" key="2">
    <source>
        <dbReference type="ARBA" id="ARBA00004251"/>
    </source>
</evidence>
<dbReference type="InterPro" id="IPR002126">
    <property type="entry name" value="Cadherin-like_dom"/>
</dbReference>
<dbReference type="InterPro" id="IPR013164">
    <property type="entry name" value="Cadherin_N"/>
</dbReference>
<dbReference type="GeneID" id="128634888"/>
<sequence length="799" mass="88664">MVTRQYTTLTAILRCCFVLCLCGKVLAQIRYSIAEESIQGSVVGNIAKDLGLDVNKLKERRFRIVSGSKDGFLQINQDNGALIVSGNIDREELCEKNNVCTVNLKTVAENPLEIHYIEVEIADINDNSPVFPVRQKYLEISENAVPQSTRLPLDAARDLDAGANSLHKYILSPNNHFELEVKTREEDKIPFLILKKQLDREQKPQMNLTLTAYDGGKPERYGSVNITITVVDINDNAPVFDRQVYTVTLEENIEFGSSVVKLHATDLDEGANGQVVYAFDKSLMSKAFDKFEINYNTGEITVKGSIDFEEQRVYEIDIQASDKGQVPLTGHCSIIINIKDVNDNAPEIDVTSLSTEILEDSNAGTAISLISVSDRDSGENSMVICSLTDDISFELKPSFQKSMYSLVTKGLLDREIVSIYTVTIMCKDRGEPSLSSQKTIQVKIADVNDNSPMFTQNPFNFYISENNTPGTSIFSISASDIDQNENAHISYHILKAEGHQTNIVSYLNVNSEDGNANVYALKSFDFETTKMFQFHIVASDSGTPSLSSNVTVNVFILDQNDNVPVILYPVSANGSAEGVEEIPRNVNAGHLVTKVRAYDVDIGYNGWLLFSLQEVSDHSLFALDRYTGQIRTLRPFTETDEAEHKLVILVKDNGNVSLSATATVIIKLVEPKEAFAASDVKNTVKEEEENNVTFYLIITLGSVSFLFIISIIMLIVMQCSKSTDYSSKYLQDTNYDGTLCNSIQYRSGNKQYMLVGPRMSIGSTLVSGSNGSTLVIPDRRRRASGEVRKSARLCSIFFV</sequence>
<keyword evidence="4 13" id="KW-0812">Transmembrane</keyword>
<keyword evidence="6" id="KW-0677">Repeat</keyword>
<evidence type="ECO:0000256" key="1">
    <source>
        <dbReference type="ARBA" id="ARBA00003436"/>
    </source>
</evidence>
<evidence type="ECO:0000256" key="9">
    <source>
        <dbReference type="ARBA" id="ARBA00022989"/>
    </source>
</evidence>
<keyword evidence="10 13" id="KW-0472">Membrane</keyword>
<dbReference type="Pfam" id="PF00028">
    <property type="entry name" value="Cadherin"/>
    <property type="match status" value="5"/>
</dbReference>
<dbReference type="Gene3D" id="2.60.40.60">
    <property type="entry name" value="Cadherins"/>
    <property type="match status" value="6"/>
</dbReference>
<evidence type="ECO:0000256" key="12">
    <source>
        <dbReference type="PROSITE-ProRule" id="PRU00043"/>
    </source>
</evidence>
<name>A0A9F7RIS6_ICTPU</name>
<dbReference type="FunFam" id="2.60.40.60:FF:000004">
    <property type="entry name" value="Protocadherin 1 gamma 2"/>
    <property type="match status" value="1"/>
</dbReference>
<evidence type="ECO:0000256" key="14">
    <source>
        <dbReference type="SAM" id="SignalP"/>
    </source>
</evidence>
<feature type="signal peptide" evidence="14">
    <location>
        <begin position="1"/>
        <end position="27"/>
    </location>
</feature>
<dbReference type="FunFam" id="2.60.40.60:FF:000007">
    <property type="entry name" value="Protocadherin alpha 2"/>
    <property type="match status" value="1"/>
</dbReference>
<comment type="function">
    <text evidence="1">Potential calcium-dependent cell-adhesion protein. May be involved in the establishment and maintenance of specific neuronal connections in the brain.</text>
</comment>
<dbReference type="GO" id="GO:0009653">
    <property type="term" value="P:anatomical structure morphogenesis"/>
    <property type="evidence" value="ECO:0007669"/>
    <property type="project" value="UniProtKB-ARBA"/>
</dbReference>
<feature type="domain" description="Cadherin" evidence="15">
    <location>
        <begin position="132"/>
        <end position="240"/>
    </location>
</feature>
<feature type="transmembrane region" description="Helical" evidence="13">
    <location>
        <begin position="692"/>
        <end position="716"/>
    </location>
</feature>
<proteinExistence type="predicted"/>
<dbReference type="FunFam" id="2.60.40.60:FF:000002">
    <property type="entry name" value="Protocadherin alpha 2"/>
    <property type="match status" value="1"/>
</dbReference>
<evidence type="ECO:0000256" key="5">
    <source>
        <dbReference type="ARBA" id="ARBA00022729"/>
    </source>
</evidence>
<dbReference type="SMART" id="SM00112">
    <property type="entry name" value="CA"/>
    <property type="match status" value="6"/>
</dbReference>
<evidence type="ECO:0000256" key="8">
    <source>
        <dbReference type="ARBA" id="ARBA00022889"/>
    </source>
</evidence>
<keyword evidence="8" id="KW-0130">Cell adhesion</keyword>
<dbReference type="GO" id="GO:0005509">
    <property type="term" value="F:calcium ion binding"/>
    <property type="evidence" value="ECO:0007669"/>
    <property type="project" value="UniProtKB-UniRule"/>
</dbReference>
<keyword evidence="9 13" id="KW-1133">Transmembrane helix</keyword>
<dbReference type="PRINTS" id="PR00205">
    <property type="entry name" value="CADHERIN"/>
</dbReference>
<evidence type="ECO:0000256" key="7">
    <source>
        <dbReference type="ARBA" id="ARBA00022837"/>
    </source>
</evidence>
<dbReference type="AlphaFoldDB" id="A0A9F7RIS6"/>
<evidence type="ECO:0000256" key="11">
    <source>
        <dbReference type="ARBA" id="ARBA00023180"/>
    </source>
</evidence>
<keyword evidence="11" id="KW-0325">Glycoprotein</keyword>
<dbReference type="FunFam" id="2.60.40.60:FF:000006">
    <property type="entry name" value="Protocadherin alpha 2"/>
    <property type="match status" value="1"/>
</dbReference>
<evidence type="ECO:0000256" key="4">
    <source>
        <dbReference type="ARBA" id="ARBA00022692"/>
    </source>
</evidence>
<dbReference type="Pfam" id="PF08266">
    <property type="entry name" value="Cadherin_2"/>
    <property type="match status" value="1"/>
</dbReference>
<evidence type="ECO:0000256" key="3">
    <source>
        <dbReference type="ARBA" id="ARBA00022475"/>
    </source>
</evidence>
<dbReference type="KEGG" id="ipu:128634888"/>
<reference evidence="17" key="2">
    <citation type="submission" date="2025-08" db="UniProtKB">
        <authorList>
            <consortium name="RefSeq"/>
        </authorList>
    </citation>
    <scope>IDENTIFICATION</scope>
    <source>
        <tissue evidence="17">Blood</tissue>
    </source>
</reference>
<keyword evidence="3" id="KW-1003">Cell membrane</keyword>
<dbReference type="GO" id="GO:0005886">
    <property type="term" value="C:plasma membrane"/>
    <property type="evidence" value="ECO:0007669"/>
    <property type="project" value="UniProtKB-SubCell"/>
</dbReference>
<feature type="domain" description="Cadherin" evidence="15">
    <location>
        <begin position="349"/>
        <end position="454"/>
    </location>
</feature>